<sequence length="314" mass="30799">TAAAVAVLARAGPRAPRWAAVPALLPLVVLVLPGPRHLAGGLLPGPGPPPGWLAVQCDVGQGGAFLLRSGPAAAVMVDVGPAGGAAVACLHEAGVRRLDLLVLTHAHADHVGALAEVLAAVDVAGVLLGPGPEPAATVAAVLGQLDGVPVARPVADGPGTRGRAGDVAWTVLWPPARAVPALSGADDVNDLSLALDLRRPGLRVLAPGDLEIAGQAGLLRALRQAAGPDAAPVDVVVMAHHGSARQDRALAALLAPRLAVVSVGEGNDYGHPAAGALELYAGIGAAVLRTDACGTIAVVPAGDGLGAAARCPPP</sequence>
<dbReference type="InterPro" id="IPR036866">
    <property type="entry name" value="RibonucZ/Hydroxyglut_hydro"/>
</dbReference>
<dbReference type="SUPFAM" id="SSF56281">
    <property type="entry name" value="Metallo-hydrolase/oxidoreductase"/>
    <property type="match status" value="1"/>
</dbReference>
<dbReference type="SMART" id="SM00849">
    <property type="entry name" value="Lactamase_B"/>
    <property type="match status" value="1"/>
</dbReference>
<evidence type="ECO:0000313" key="2">
    <source>
        <dbReference type="EMBL" id="KAE8764509.1"/>
    </source>
</evidence>
<reference evidence="2 3" key="1">
    <citation type="submission" date="2019-10" db="EMBL/GenBank/DDBJ databases">
        <title>Georgenia wutianyii sp. nov. and Georgenia yuyongxinii sp. nov. isolated from plateau pika (Ochotona curzoniae) in the Qinghai-Tibet plateau of China.</title>
        <authorList>
            <person name="Tian Z."/>
        </authorList>
    </citation>
    <scope>NUCLEOTIDE SEQUENCE [LARGE SCALE GENOMIC DNA]</scope>
    <source>
        <strain evidence="2 3">DSM 21501</strain>
    </source>
</reference>
<dbReference type="Proteomes" id="UP000451860">
    <property type="component" value="Unassembled WGS sequence"/>
</dbReference>
<gene>
    <name evidence="2" type="ORF">GB883_08490</name>
</gene>
<dbReference type="RefSeq" id="WP_152359772.1">
    <property type="nucleotide sequence ID" value="NZ_WHJE01000030.1"/>
</dbReference>
<dbReference type="InterPro" id="IPR001279">
    <property type="entry name" value="Metallo-B-lactamas"/>
</dbReference>
<dbReference type="Gene3D" id="3.60.15.10">
    <property type="entry name" value="Ribonuclease Z/Hydroxyacylglutathione hydrolase-like"/>
    <property type="match status" value="1"/>
</dbReference>
<keyword evidence="3" id="KW-1185">Reference proteome</keyword>
<dbReference type="Pfam" id="PF00753">
    <property type="entry name" value="Lactamase_B"/>
    <property type="match status" value="1"/>
</dbReference>
<dbReference type="PANTHER" id="PTHR30619:SF1">
    <property type="entry name" value="RECOMBINATION PROTEIN 2"/>
    <property type="match status" value="1"/>
</dbReference>
<dbReference type="OrthoDB" id="7177610at2"/>
<dbReference type="AlphaFoldDB" id="A0A7J5UQ81"/>
<name>A0A7J5UQ81_9MICO</name>
<protein>
    <submittedName>
        <fullName evidence="2">MBL fold metallo-hydrolase</fullName>
    </submittedName>
</protein>
<dbReference type="InterPro" id="IPR035681">
    <property type="entry name" value="ComA-like_MBL"/>
</dbReference>
<proteinExistence type="predicted"/>
<evidence type="ECO:0000259" key="1">
    <source>
        <dbReference type="SMART" id="SM00849"/>
    </source>
</evidence>
<feature type="non-terminal residue" evidence="2">
    <location>
        <position position="1"/>
    </location>
</feature>
<feature type="domain" description="Metallo-beta-lactamase" evidence="1">
    <location>
        <begin position="61"/>
        <end position="240"/>
    </location>
</feature>
<accession>A0A7J5UQ81</accession>
<dbReference type="PANTHER" id="PTHR30619">
    <property type="entry name" value="DNA INTERNALIZATION/COMPETENCE PROTEIN COMEC/REC2"/>
    <property type="match status" value="1"/>
</dbReference>
<dbReference type="CDD" id="cd07731">
    <property type="entry name" value="ComA-like_MBL-fold"/>
    <property type="match status" value="1"/>
</dbReference>
<comment type="caution">
    <text evidence="2">The sequence shown here is derived from an EMBL/GenBank/DDBJ whole genome shotgun (WGS) entry which is preliminary data.</text>
</comment>
<keyword evidence="2" id="KW-0378">Hydrolase</keyword>
<dbReference type="InterPro" id="IPR052159">
    <property type="entry name" value="Competence_DNA_uptake"/>
</dbReference>
<organism evidence="2 3">
    <name type="scientific">Georgenia thermotolerans</name>
    <dbReference type="NCBI Taxonomy" id="527326"/>
    <lineage>
        <taxon>Bacteria</taxon>
        <taxon>Bacillati</taxon>
        <taxon>Actinomycetota</taxon>
        <taxon>Actinomycetes</taxon>
        <taxon>Micrococcales</taxon>
        <taxon>Bogoriellaceae</taxon>
        <taxon>Georgenia</taxon>
    </lineage>
</organism>
<dbReference type="GO" id="GO:0016787">
    <property type="term" value="F:hydrolase activity"/>
    <property type="evidence" value="ECO:0007669"/>
    <property type="project" value="UniProtKB-KW"/>
</dbReference>
<evidence type="ECO:0000313" key="3">
    <source>
        <dbReference type="Proteomes" id="UP000451860"/>
    </source>
</evidence>
<dbReference type="EMBL" id="WHJE01000030">
    <property type="protein sequence ID" value="KAE8764509.1"/>
    <property type="molecule type" value="Genomic_DNA"/>
</dbReference>